<evidence type="ECO:0000313" key="4">
    <source>
        <dbReference type="EMBL" id="GGE06985.1"/>
    </source>
</evidence>
<protein>
    <recommendedName>
        <fullName evidence="6">Mucoidy inhibitor MuiA family protein</fullName>
    </recommendedName>
</protein>
<dbReference type="PANTHER" id="PTHR31005">
    <property type="entry name" value="DUF4139 DOMAIN-CONTAINING PROTEIN"/>
    <property type="match status" value="1"/>
</dbReference>
<dbReference type="EMBL" id="BMGL01000003">
    <property type="protein sequence ID" value="GGE06985.1"/>
    <property type="molecule type" value="Genomic_DNA"/>
</dbReference>
<dbReference type="PANTHER" id="PTHR31005:SF8">
    <property type="entry name" value="DUF4139 DOMAIN-CONTAINING PROTEIN"/>
    <property type="match status" value="1"/>
</dbReference>
<dbReference type="InterPro" id="IPR025554">
    <property type="entry name" value="DUF4140"/>
</dbReference>
<gene>
    <name evidence="4" type="ORF">GCM10010831_05590</name>
</gene>
<keyword evidence="1" id="KW-0175">Coiled coil</keyword>
<dbReference type="NCBIfam" id="TIGR02231">
    <property type="entry name" value="mucoidy inhibitor MuiA family protein"/>
    <property type="match status" value="1"/>
</dbReference>
<evidence type="ECO:0000259" key="2">
    <source>
        <dbReference type="Pfam" id="PF13598"/>
    </source>
</evidence>
<accession>A0A916ZNX2</accession>
<keyword evidence="5" id="KW-1185">Reference proteome</keyword>
<organism evidence="4 5">
    <name type="scientific">Psychroflexus salis</name>
    <dbReference type="NCBI Taxonomy" id="1526574"/>
    <lineage>
        <taxon>Bacteria</taxon>
        <taxon>Pseudomonadati</taxon>
        <taxon>Bacteroidota</taxon>
        <taxon>Flavobacteriia</taxon>
        <taxon>Flavobacteriales</taxon>
        <taxon>Flavobacteriaceae</taxon>
        <taxon>Psychroflexus</taxon>
    </lineage>
</organism>
<reference evidence="4 5" key="1">
    <citation type="journal article" date="2014" name="Int. J. Syst. Evol. Microbiol.">
        <title>Complete genome sequence of Corynebacterium casei LMG S-19264T (=DSM 44701T), isolated from a smear-ripened cheese.</title>
        <authorList>
            <consortium name="US DOE Joint Genome Institute (JGI-PGF)"/>
            <person name="Walter F."/>
            <person name="Albersmeier A."/>
            <person name="Kalinowski J."/>
            <person name="Ruckert C."/>
        </authorList>
    </citation>
    <scope>NUCLEOTIDE SEQUENCE [LARGE SCALE GENOMIC DNA]</scope>
    <source>
        <strain evidence="4 5">CGMCC 1.12925</strain>
    </source>
</reference>
<proteinExistence type="predicted"/>
<feature type="domain" description="DUF4139" evidence="2">
    <location>
        <begin position="198"/>
        <end position="511"/>
    </location>
</feature>
<dbReference type="InterPro" id="IPR011935">
    <property type="entry name" value="CHP02231"/>
</dbReference>
<evidence type="ECO:0000313" key="5">
    <source>
        <dbReference type="Proteomes" id="UP000599688"/>
    </source>
</evidence>
<comment type="caution">
    <text evidence="4">The sequence shown here is derived from an EMBL/GenBank/DDBJ whole genome shotgun (WGS) entry which is preliminary data.</text>
</comment>
<dbReference type="InterPro" id="IPR037291">
    <property type="entry name" value="DUF4139"/>
</dbReference>
<dbReference type="Proteomes" id="UP000599688">
    <property type="component" value="Unassembled WGS sequence"/>
</dbReference>
<dbReference type="Pfam" id="PF13598">
    <property type="entry name" value="DUF4139"/>
    <property type="match status" value="1"/>
</dbReference>
<evidence type="ECO:0008006" key="6">
    <source>
        <dbReference type="Google" id="ProtNLM"/>
    </source>
</evidence>
<name>A0A916ZNX2_9FLAO</name>
<feature type="coiled-coil region" evidence="1">
    <location>
        <begin position="75"/>
        <end position="109"/>
    </location>
</feature>
<sequence>MFANEKEIELKTKKVTVFLSGAQITAHAQLNLLTGNNTLVFSDVSPNINPNSIQVKGLNKVSVNSIQFDVTYLKEQKISAELAQLKEKLEVLKDKIAAKQSSIDALETEESVLMQNKKIASTETNTSLAKLKDYASYYRERTEVIYNQLYKIKKERDQFQEELNNVQREIHSLESKNRTSRGKIKLLLNSEVTQNTNLEISYLVQDAGWYPNYELRAENISSPINLLYQAKIFQNTGDDWNDVDVKLSTADPSLNNVKPNLFPYYLNFNSLAPSPPAPEVIEVVEDESVLIRGMSSTVRNSSSKLSNLNDVKKMEKLTVMNFKLPKKYSIKSNDEPLKVKLDQQDVEADFEYYSAPVLDPKVYLTATLKNWQSFDLLPGEARIYFEDTFTGTIFMDANVNTEDFVVSLGSDQNIVVEREQVNKLQSKSFFRNNSIVEKEYEISIKNNKNEAVEVKLEDRIPISQNSDIKVSDEVYEGADLNKEKGILTWNVELESKSKVTKKFAFKVSYPKGKRINLER</sequence>
<dbReference type="AlphaFoldDB" id="A0A916ZNX2"/>
<feature type="coiled-coil region" evidence="1">
    <location>
        <begin position="149"/>
        <end position="183"/>
    </location>
</feature>
<evidence type="ECO:0000259" key="3">
    <source>
        <dbReference type="Pfam" id="PF13600"/>
    </source>
</evidence>
<dbReference type="Pfam" id="PF13600">
    <property type="entry name" value="DUF4140"/>
    <property type="match status" value="1"/>
</dbReference>
<feature type="domain" description="DUF4140" evidence="3">
    <location>
        <begin position="15"/>
        <end position="113"/>
    </location>
</feature>
<evidence type="ECO:0000256" key="1">
    <source>
        <dbReference type="SAM" id="Coils"/>
    </source>
</evidence>